<organism evidence="2 3">
    <name type="scientific">Heracleum sosnowskyi</name>
    <dbReference type="NCBI Taxonomy" id="360622"/>
    <lineage>
        <taxon>Eukaryota</taxon>
        <taxon>Viridiplantae</taxon>
        <taxon>Streptophyta</taxon>
        <taxon>Embryophyta</taxon>
        <taxon>Tracheophyta</taxon>
        <taxon>Spermatophyta</taxon>
        <taxon>Magnoliopsida</taxon>
        <taxon>eudicotyledons</taxon>
        <taxon>Gunneridae</taxon>
        <taxon>Pentapetalae</taxon>
        <taxon>asterids</taxon>
        <taxon>campanulids</taxon>
        <taxon>Apiales</taxon>
        <taxon>Apiaceae</taxon>
        <taxon>Apioideae</taxon>
        <taxon>apioid superclade</taxon>
        <taxon>Tordylieae</taxon>
        <taxon>Tordyliinae</taxon>
        <taxon>Heracleum</taxon>
    </lineage>
</organism>
<dbReference type="InterPro" id="IPR025124">
    <property type="entry name" value="Gag1-like_clamp"/>
</dbReference>
<gene>
    <name evidence="2" type="ORF">POM88_002983</name>
</gene>
<evidence type="ECO:0000313" key="2">
    <source>
        <dbReference type="EMBL" id="KAK1403378.1"/>
    </source>
</evidence>
<feature type="domain" description="Gag1-like clamp" evidence="1">
    <location>
        <begin position="39"/>
        <end position="114"/>
    </location>
</feature>
<name>A0AAD8JHR7_9APIA</name>
<keyword evidence="3" id="KW-1185">Reference proteome</keyword>
<dbReference type="Pfam" id="PF13259">
    <property type="entry name" value="clamp_Gag1-like"/>
    <property type="match status" value="1"/>
</dbReference>
<accession>A0AAD8JHR7</accession>
<evidence type="ECO:0000259" key="1">
    <source>
        <dbReference type="Pfam" id="PF13259"/>
    </source>
</evidence>
<dbReference type="EMBL" id="JAUIZM010000001">
    <property type="protein sequence ID" value="KAK1403378.1"/>
    <property type="molecule type" value="Genomic_DNA"/>
</dbReference>
<dbReference type="AlphaFoldDB" id="A0AAD8JHR7"/>
<proteinExistence type="predicted"/>
<protein>
    <recommendedName>
        <fullName evidence="1">Gag1-like clamp domain-containing protein</fullName>
    </recommendedName>
</protein>
<dbReference type="PANTHER" id="PTHR33373:SF23">
    <property type="entry name" value="DUF4050 DOMAIN-CONTAINING PROTEIN"/>
    <property type="match status" value="1"/>
</dbReference>
<dbReference type="PANTHER" id="PTHR33373">
    <property type="entry name" value="OS07G0479600 PROTEIN"/>
    <property type="match status" value="1"/>
</dbReference>
<comment type="caution">
    <text evidence="2">The sequence shown here is derived from an EMBL/GenBank/DDBJ whole genome shotgun (WGS) entry which is preliminary data.</text>
</comment>
<dbReference type="Proteomes" id="UP001237642">
    <property type="component" value="Unassembled WGS sequence"/>
</dbReference>
<reference evidence="2" key="1">
    <citation type="submission" date="2023-02" db="EMBL/GenBank/DDBJ databases">
        <title>Genome of toxic invasive species Heracleum sosnowskyi carries increased number of genes despite the absence of recent whole-genome duplications.</title>
        <authorList>
            <person name="Schelkunov M."/>
            <person name="Shtratnikova V."/>
            <person name="Makarenko M."/>
            <person name="Klepikova A."/>
            <person name="Omelchenko D."/>
            <person name="Novikova G."/>
            <person name="Obukhova E."/>
            <person name="Bogdanov V."/>
            <person name="Penin A."/>
            <person name="Logacheva M."/>
        </authorList>
    </citation>
    <scope>NUCLEOTIDE SEQUENCE</scope>
    <source>
        <strain evidence="2">Hsosn_3</strain>
        <tissue evidence="2">Leaf</tissue>
    </source>
</reference>
<evidence type="ECO:0000313" key="3">
    <source>
        <dbReference type="Proteomes" id="UP001237642"/>
    </source>
</evidence>
<reference evidence="2" key="2">
    <citation type="submission" date="2023-05" db="EMBL/GenBank/DDBJ databases">
        <authorList>
            <person name="Schelkunov M.I."/>
        </authorList>
    </citation>
    <scope>NUCLEOTIDE SEQUENCE</scope>
    <source>
        <strain evidence="2">Hsosn_3</strain>
        <tissue evidence="2">Leaf</tissue>
    </source>
</reference>
<sequence length="131" mass="15233">MVVAAHNNPKDPHLKLNQRIGKAMIICMINEKNALDFLYVNHAEVAWHERRRAWVGDISQRSPRLQSISIREKIPSWSTTYKELLSTIEPFKDPIPLAEMVDSLVDIWLEEGLYGKTKKTNLIPMRDLHFL</sequence>